<dbReference type="Proteomes" id="UP001162156">
    <property type="component" value="Unassembled WGS sequence"/>
</dbReference>
<evidence type="ECO:0000256" key="1">
    <source>
        <dbReference type="ARBA" id="ARBA00001971"/>
    </source>
</evidence>
<dbReference type="InterPro" id="IPR002401">
    <property type="entry name" value="Cyt_P450_E_grp-I"/>
</dbReference>
<dbReference type="GO" id="GO:0016705">
    <property type="term" value="F:oxidoreductase activity, acting on paired donors, with incorporation or reduction of molecular oxygen"/>
    <property type="evidence" value="ECO:0007669"/>
    <property type="project" value="InterPro"/>
</dbReference>
<dbReference type="PANTHER" id="PTHR24279">
    <property type="entry name" value="CYTOCHROME P450"/>
    <property type="match status" value="1"/>
</dbReference>
<sequence length="324" mass="37603">SFFRYLPRRISIIIIAIICIINTRFFFRIETLQDSNGEMPNDFLNELHKWSLESIAKVALDVRLGCLDKNSHPDTQKLIDAVNTFFINVPVLELKMPFWRIFRTPTFVKYIDALDTIREICMKYINNSLNNSAKSNEGNEISVLQRVLGLENNTKVASILALDMFLVGIDTTSNAAASVLYQLAIHPQKQHILKEEIMKILPNCKTIITNERLEQMHYLKACIKETMRMYPVVIGNGRQTTNDCIIGGYHIPRGNIIRSPPYLLVLEKRMCLGRRFADLELQTLLAQIIRNYTLEYHHENLDYFIHPMYTPNGPLRLRFIKNED</sequence>
<organism evidence="9 10">
    <name type="scientific">Rhamnusium bicolor</name>
    <dbReference type="NCBI Taxonomy" id="1586634"/>
    <lineage>
        <taxon>Eukaryota</taxon>
        <taxon>Metazoa</taxon>
        <taxon>Ecdysozoa</taxon>
        <taxon>Arthropoda</taxon>
        <taxon>Hexapoda</taxon>
        <taxon>Insecta</taxon>
        <taxon>Pterygota</taxon>
        <taxon>Neoptera</taxon>
        <taxon>Endopterygota</taxon>
        <taxon>Coleoptera</taxon>
        <taxon>Polyphaga</taxon>
        <taxon>Cucujiformia</taxon>
        <taxon>Chrysomeloidea</taxon>
        <taxon>Cerambycidae</taxon>
        <taxon>Lepturinae</taxon>
        <taxon>Rhagiini</taxon>
        <taxon>Rhamnusium</taxon>
    </lineage>
</organism>
<evidence type="ECO:0000256" key="5">
    <source>
        <dbReference type="ARBA" id="ARBA00023002"/>
    </source>
</evidence>
<keyword evidence="3" id="KW-0349">Heme</keyword>
<feature type="non-terminal residue" evidence="9">
    <location>
        <position position="1"/>
    </location>
</feature>
<comment type="similarity">
    <text evidence="2">Belongs to the cytochrome P450 family.</text>
</comment>
<dbReference type="SUPFAM" id="SSF48264">
    <property type="entry name" value="Cytochrome P450"/>
    <property type="match status" value="1"/>
</dbReference>
<keyword evidence="8" id="KW-0472">Membrane</keyword>
<evidence type="ECO:0000256" key="6">
    <source>
        <dbReference type="ARBA" id="ARBA00023004"/>
    </source>
</evidence>
<dbReference type="EMBL" id="JANEYF010005371">
    <property type="protein sequence ID" value="KAJ8928456.1"/>
    <property type="molecule type" value="Genomic_DNA"/>
</dbReference>
<dbReference type="GO" id="GO:0004497">
    <property type="term" value="F:monooxygenase activity"/>
    <property type="evidence" value="ECO:0007669"/>
    <property type="project" value="UniProtKB-KW"/>
</dbReference>
<dbReference type="PRINTS" id="PR00463">
    <property type="entry name" value="EP450I"/>
</dbReference>
<dbReference type="Pfam" id="PF00067">
    <property type="entry name" value="p450"/>
    <property type="match status" value="2"/>
</dbReference>
<keyword evidence="8" id="KW-0812">Transmembrane</keyword>
<reference evidence="9" key="1">
    <citation type="journal article" date="2023" name="Insect Mol. Biol.">
        <title>Genome sequencing provides insights into the evolution of gene families encoding plant cell wall-degrading enzymes in longhorned beetles.</title>
        <authorList>
            <person name="Shin N.R."/>
            <person name="Okamura Y."/>
            <person name="Kirsch R."/>
            <person name="Pauchet Y."/>
        </authorList>
    </citation>
    <scope>NUCLEOTIDE SEQUENCE</scope>
    <source>
        <strain evidence="9">RBIC_L_NR</strain>
    </source>
</reference>
<comment type="cofactor">
    <cofactor evidence="1">
        <name>heme</name>
        <dbReference type="ChEBI" id="CHEBI:30413"/>
    </cofactor>
</comment>
<keyword evidence="6" id="KW-0408">Iron</keyword>
<dbReference type="InterPro" id="IPR050479">
    <property type="entry name" value="CYP11_CYP27_families"/>
</dbReference>
<dbReference type="GO" id="GO:0020037">
    <property type="term" value="F:heme binding"/>
    <property type="evidence" value="ECO:0007669"/>
    <property type="project" value="InterPro"/>
</dbReference>
<gene>
    <name evidence="9" type="ORF">NQ314_018981</name>
</gene>
<dbReference type="InterPro" id="IPR036396">
    <property type="entry name" value="Cyt_P450_sf"/>
</dbReference>
<keyword evidence="8" id="KW-1133">Transmembrane helix</keyword>
<keyword evidence="5" id="KW-0560">Oxidoreductase</keyword>
<dbReference type="PANTHER" id="PTHR24279:SF120">
    <property type="entry name" value="CYTOCHROME P450"/>
    <property type="match status" value="1"/>
</dbReference>
<evidence type="ECO:0000256" key="8">
    <source>
        <dbReference type="SAM" id="Phobius"/>
    </source>
</evidence>
<name>A0AAV8WPT1_9CUCU</name>
<keyword evidence="10" id="KW-1185">Reference proteome</keyword>
<dbReference type="GO" id="GO:0005506">
    <property type="term" value="F:iron ion binding"/>
    <property type="evidence" value="ECO:0007669"/>
    <property type="project" value="InterPro"/>
</dbReference>
<dbReference type="InterPro" id="IPR001128">
    <property type="entry name" value="Cyt_P450"/>
</dbReference>
<comment type="caution">
    <text evidence="9">The sequence shown here is derived from an EMBL/GenBank/DDBJ whole genome shotgun (WGS) entry which is preliminary data.</text>
</comment>
<dbReference type="PRINTS" id="PR00385">
    <property type="entry name" value="P450"/>
</dbReference>
<evidence type="ECO:0000313" key="9">
    <source>
        <dbReference type="EMBL" id="KAJ8928456.1"/>
    </source>
</evidence>
<evidence type="ECO:0000256" key="4">
    <source>
        <dbReference type="ARBA" id="ARBA00022723"/>
    </source>
</evidence>
<evidence type="ECO:0000256" key="3">
    <source>
        <dbReference type="ARBA" id="ARBA00022617"/>
    </source>
</evidence>
<keyword evidence="4" id="KW-0479">Metal-binding</keyword>
<evidence type="ECO:0000256" key="2">
    <source>
        <dbReference type="ARBA" id="ARBA00010617"/>
    </source>
</evidence>
<accession>A0AAV8WPT1</accession>
<evidence type="ECO:0000256" key="7">
    <source>
        <dbReference type="ARBA" id="ARBA00023033"/>
    </source>
</evidence>
<feature type="transmembrane region" description="Helical" evidence="8">
    <location>
        <begin position="6"/>
        <end position="27"/>
    </location>
</feature>
<evidence type="ECO:0000313" key="10">
    <source>
        <dbReference type="Proteomes" id="UP001162156"/>
    </source>
</evidence>
<proteinExistence type="inferred from homology"/>
<dbReference type="AlphaFoldDB" id="A0AAV8WPT1"/>
<protein>
    <submittedName>
        <fullName evidence="9">Uncharacterized protein</fullName>
    </submittedName>
</protein>
<dbReference type="Gene3D" id="1.10.630.10">
    <property type="entry name" value="Cytochrome P450"/>
    <property type="match status" value="1"/>
</dbReference>
<keyword evidence="7" id="KW-0503">Monooxygenase</keyword>